<name>A0A6J1T7R5_FRAOC</name>
<feature type="chain" id="PRO_5026703061" evidence="1">
    <location>
        <begin position="18"/>
        <end position="212"/>
    </location>
</feature>
<accession>A0A6J1T7R5</accession>
<feature type="signal peptide" evidence="1">
    <location>
        <begin position="1"/>
        <end position="17"/>
    </location>
</feature>
<protein>
    <submittedName>
        <fullName evidence="3">Uncharacterized protein LOC113214488</fullName>
    </submittedName>
</protein>
<dbReference type="RefSeq" id="XP_026289639.1">
    <property type="nucleotide sequence ID" value="XM_026433854.2"/>
</dbReference>
<organism evidence="2 3">
    <name type="scientific">Frankliniella occidentalis</name>
    <name type="common">Western flower thrips</name>
    <name type="synonym">Euthrips occidentalis</name>
    <dbReference type="NCBI Taxonomy" id="133901"/>
    <lineage>
        <taxon>Eukaryota</taxon>
        <taxon>Metazoa</taxon>
        <taxon>Ecdysozoa</taxon>
        <taxon>Arthropoda</taxon>
        <taxon>Hexapoda</taxon>
        <taxon>Insecta</taxon>
        <taxon>Pterygota</taxon>
        <taxon>Neoptera</taxon>
        <taxon>Paraneoptera</taxon>
        <taxon>Thysanoptera</taxon>
        <taxon>Terebrantia</taxon>
        <taxon>Thripoidea</taxon>
        <taxon>Thripidae</taxon>
        <taxon>Frankliniella</taxon>
    </lineage>
</organism>
<dbReference type="AlphaFoldDB" id="A0A6J1T7R5"/>
<keyword evidence="2" id="KW-1185">Reference proteome</keyword>
<evidence type="ECO:0000313" key="2">
    <source>
        <dbReference type="Proteomes" id="UP000504606"/>
    </source>
</evidence>
<dbReference type="GeneID" id="113214488"/>
<dbReference type="KEGG" id="foc:113214488"/>
<evidence type="ECO:0000313" key="3">
    <source>
        <dbReference type="RefSeq" id="XP_026289639.1"/>
    </source>
</evidence>
<sequence length="212" mass="23113">MALKFVVLALAITTVSCAPGARQSGNDLTRANVDELRDRVDACTKGVPGQSPIGSFDTTGVDDCIGDAITFVRRRRNADPSKVITSLPECFQSVGVKESDIQPVTQCLQTNIPLPWTYIEGNKYYTLVDAVWHQFALQDCIDGNVDPDSICTNLAYSNFARGAEVDAVATNLSECLVRIRADKDDATQALQCFSSEAHDPAVEARAKEYLQY</sequence>
<dbReference type="PROSITE" id="PS51257">
    <property type="entry name" value="PROKAR_LIPOPROTEIN"/>
    <property type="match status" value="1"/>
</dbReference>
<evidence type="ECO:0000256" key="1">
    <source>
        <dbReference type="SAM" id="SignalP"/>
    </source>
</evidence>
<gene>
    <name evidence="3" type="primary">LOC113214488</name>
</gene>
<keyword evidence="1" id="KW-0732">Signal</keyword>
<dbReference type="Proteomes" id="UP000504606">
    <property type="component" value="Unplaced"/>
</dbReference>
<reference evidence="3" key="1">
    <citation type="submission" date="2025-08" db="UniProtKB">
        <authorList>
            <consortium name="RefSeq"/>
        </authorList>
    </citation>
    <scope>IDENTIFICATION</scope>
    <source>
        <tissue evidence="3">Whole organism</tissue>
    </source>
</reference>
<proteinExistence type="predicted"/>